<comment type="caution">
    <text evidence="1">The sequence shown here is derived from an EMBL/GenBank/DDBJ whole genome shotgun (WGS) entry which is preliminary data.</text>
</comment>
<proteinExistence type="predicted"/>
<dbReference type="AlphaFoldDB" id="A0A8H4RGB6"/>
<dbReference type="SUPFAM" id="SSF50978">
    <property type="entry name" value="WD40 repeat-like"/>
    <property type="match status" value="1"/>
</dbReference>
<dbReference type="InterPro" id="IPR036322">
    <property type="entry name" value="WD40_repeat_dom_sf"/>
</dbReference>
<dbReference type="OrthoDB" id="3552938at2759"/>
<dbReference type="InterPro" id="IPR036047">
    <property type="entry name" value="F-box-like_dom_sf"/>
</dbReference>
<accession>A0A8H4RGB6</accession>
<dbReference type="Gene3D" id="2.130.10.10">
    <property type="entry name" value="YVTN repeat-like/Quinoprotein amine dehydrogenase"/>
    <property type="match status" value="1"/>
</dbReference>
<evidence type="ECO:0000313" key="2">
    <source>
        <dbReference type="Proteomes" id="UP000566819"/>
    </source>
</evidence>
<protein>
    <recommendedName>
        <fullName evidence="3">F-box domain-containing protein</fullName>
    </recommendedName>
</protein>
<gene>
    <name evidence="1" type="ORF">G7Y89_g10498</name>
</gene>
<dbReference type="Proteomes" id="UP000566819">
    <property type="component" value="Unassembled WGS sequence"/>
</dbReference>
<reference evidence="1 2" key="1">
    <citation type="submission" date="2020-03" db="EMBL/GenBank/DDBJ databases">
        <title>Draft Genome Sequence of Cudoniella acicularis.</title>
        <authorList>
            <person name="Buettner E."/>
            <person name="Kellner H."/>
        </authorList>
    </citation>
    <scope>NUCLEOTIDE SEQUENCE [LARGE SCALE GENOMIC DNA]</scope>
    <source>
        <strain evidence="1 2">DSM 108380</strain>
    </source>
</reference>
<dbReference type="EMBL" id="JAAMPI010000932">
    <property type="protein sequence ID" value="KAF4627652.1"/>
    <property type="molecule type" value="Genomic_DNA"/>
</dbReference>
<keyword evidence="2" id="KW-1185">Reference proteome</keyword>
<dbReference type="InterPro" id="IPR015943">
    <property type="entry name" value="WD40/YVTN_repeat-like_dom_sf"/>
</dbReference>
<dbReference type="SUPFAM" id="SSF81383">
    <property type="entry name" value="F-box domain"/>
    <property type="match status" value="1"/>
</dbReference>
<name>A0A8H4RGB6_9HELO</name>
<organism evidence="1 2">
    <name type="scientific">Cudoniella acicularis</name>
    <dbReference type="NCBI Taxonomy" id="354080"/>
    <lineage>
        <taxon>Eukaryota</taxon>
        <taxon>Fungi</taxon>
        <taxon>Dikarya</taxon>
        <taxon>Ascomycota</taxon>
        <taxon>Pezizomycotina</taxon>
        <taxon>Leotiomycetes</taxon>
        <taxon>Helotiales</taxon>
        <taxon>Tricladiaceae</taxon>
        <taxon>Cudoniella</taxon>
    </lineage>
</organism>
<sequence>MANENHEAAASSTEILGIARLPKEILDEIALHVPLTSCTSLAQTSRIFYKSANSRLYRFVYFEQDQYDSCEKYGMHLQESWLYSEEHSTEICYINDFGKTITESPLLRSYIRGASFKWNSETETNAEQAITKALDILAPSLTKLHLKPAKCDMELPLRLPVTSLDLWYPRFNKDYDRHKFLQSELYAIFCIPTLRHLSLMYANFWQCFKELPSQGRARTSNVTTLSLPSTVPVGPDFAEILTWPKALKSLHFEIEISGRKFPRYEGNPRPITSPAVFIKAVESVQDSLEELLFNNGEDGGGRIPTTFGTALRNFPKLKRLAVVRECLVVTKAEIEIFGLHNQQILELYQVLPPALEELVMDVEFDFDWEWEDSRAVHMNYWPELRDWLSGVAAHKKDCYPSLRSVIIWQPSTHQPVPVGEHVLRKSGVFGVFLFPPAGNISYYRPFQNISWPVRKVGKCMRNVFSLHRYNEAHWTANIYHKFLLDNDGPEPGGVRRMIQHKFCWYGESVTVCLPPISDLDRHESGPQQYHHVCDLKRNKSDFRPKRTLKWVCDPNRNNFITEEKQSADLQSEAQQYLAFVCACILQERLLLRHLTDLAQQDSKILWDESLCVYGMTNYGGASTIWKMYVRNESSSLGASKVKSKKTSNGKKFVRFDFRKLCSLNLTIEKDCNKLKDWVNYIHYWGLKVHMPAVMAEGSKALQSNYYLSGSRKESLGRKAFYYTATGIAFETLDHDFLHSNEPQQQSTPQSRQCLILKQRPQQSQRSLLPKLYINPTPLPTITPSKISKTPAAVEKPAVLSKTRSGRVTKPAAKTHTERLRYSRKSPLVLKQRVSLVYKSLESVHRGEALTTIQDLPLGLYLFYNRMFNQLSGMRDYLATKNGQSILNSYEHYRHSEMAMQHLESAKSTTLIQNALTEHGKLGTFLYTKLLEWLECLGLLDKLPRTIEALGTLADVVELKKNPFLSMLVQDATRFLLRYYLTVATWPLQIYSSAVVFSPQTSVARRDNLDKLPTWLRKVPKIEESWASLIQTLAGHLGYVQAVAFSLDGKQIASGSTGQTIKAIGCYNRRPSEDTHAQNHEFDLLRCLSVCNQWINYGVVPVFFLPPDFKPQCYDIRGDQVTIEFRNSRVLSFDINRTSLDLILKTST</sequence>
<evidence type="ECO:0008006" key="3">
    <source>
        <dbReference type="Google" id="ProtNLM"/>
    </source>
</evidence>
<evidence type="ECO:0000313" key="1">
    <source>
        <dbReference type="EMBL" id="KAF4627652.1"/>
    </source>
</evidence>